<dbReference type="PANTHER" id="PTHR32309:SF13">
    <property type="entry name" value="FERRIC ENTEROBACTIN TRANSPORT PROTEIN FEPE"/>
    <property type="match status" value="1"/>
</dbReference>
<evidence type="ECO:0000256" key="3">
    <source>
        <dbReference type="ARBA" id="ARBA00022692"/>
    </source>
</evidence>
<accession>A0ABX7V8W0</accession>
<reference evidence="8 9" key="1">
    <citation type="submission" date="2021-03" db="EMBL/GenBank/DDBJ databases">
        <title>Complete Genome of Pseudoalteromonas viridis Strain BBR56, a new biocontrol bacterial candidate.</title>
        <authorList>
            <person name="Handayani D.P."/>
            <person name="Isnansetyo A."/>
            <person name="Istiqomah I."/>
            <person name="Jumina J."/>
        </authorList>
    </citation>
    <scope>NUCLEOTIDE SEQUENCE [LARGE SCALE GENOMIC DNA]</scope>
    <source>
        <strain evidence="8 9">BBR56</strain>
    </source>
</reference>
<proteinExistence type="predicted"/>
<evidence type="ECO:0000256" key="4">
    <source>
        <dbReference type="ARBA" id="ARBA00022989"/>
    </source>
</evidence>
<feature type="transmembrane region" description="Helical" evidence="6">
    <location>
        <begin position="21"/>
        <end position="41"/>
    </location>
</feature>
<dbReference type="RefSeq" id="WP_209052774.1">
    <property type="nucleotide sequence ID" value="NZ_CP072425.1"/>
</dbReference>
<evidence type="ECO:0000256" key="1">
    <source>
        <dbReference type="ARBA" id="ARBA00004651"/>
    </source>
</evidence>
<dbReference type="Proteomes" id="UP000665025">
    <property type="component" value="Chromosome 1"/>
</dbReference>
<organism evidence="8 9">
    <name type="scientific">Pseudoalteromonas viridis</name>
    <dbReference type="NCBI Taxonomy" id="339617"/>
    <lineage>
        <taxon>Bacteria</taxon>
        <taxon>Pseudomonadati</taxon>
        <taxon>Pseudomonadota</taxon>
        <taxon>Gammaproteobacteria</taxon>
        <taxon>Alteromonadales</taxon>
        <taxon>Pseudoalteromonadaceae</taxon>
        <taxon>Pseudoalteromonas</taxon>
    </lineage>
</organism>
<evidence type="ECO:0000256" key="5">
    <source>
        <dbReference type="ARBA" id="ARBA00023136"/>
    </source>
</evidence>
<dbReference type="EMBL" id="CP072425">
    <property type="protein sequence ID" value="QTL36102.1"/>
    <property type="molecule type" value="Genomic_DNA"/>
</dbReference>
<keyword evidence="9" id="KW-1185">Reference proteome</keyword>
<dbReference type="InterPro" id="IPR050445">
    <property type="entry name" value="Bact_polysacc_biosynth/exp"/>
</dbReference>
<dbReference type="PANTHER" id="PTHR32309">
    <property type="entry name" value="TYROSINE-PROTEIN KINASE"/>
    <property type="match status" value="1"/>
</dbReference>
<evidence type="ECO:0000259" key="7">
    <source>
        <dbReference type="Pfam" id="PF02706"/>
    </source>
</evidence>
<keyword evidence="3 6" id="KW-0812">Transmembrane</keyword>
<evidence type="ECO:0000256" key="2">
    <source>
        <dbReference type="ARBA" id="ARBA00022475"/>
    </source>
</evidence>
<evidence type="ECO:0000256" key="6">
    <source>
        <dbReference type="SAM" id="Phobius"/>
    </source>
</evidence>
<feature type="domain" description="Polysaccharide chain length determinant N-terminal" evidence="7">
    <location>
        <begin position="5"/>
        <end position="58"/>
    </location>
</feature>
<evidence type="ECO:0000313" key="8">
    <source>
        <dbReference type="EMBL" id="QTL36102.1"/>
    </source>
</evidence>
<dbReference type="Pfam" id="PF02706">
    <property type="entry name" value="Wzz"/>
    <property type="match status" value="1"/>
</dbReference>
<dbReference type="InterPro" id="IPR003856">
    <property type="entry name" value="LPS_length_determ_N"/>
</dbReference>
<comment type="subcellular location">
    <subcellularLocation>
        <location evidence="1">Cell membrane</location>
        <topology evidence="1">Multi-pass membrane protein</topology>
    </subcellularLocation>
</comment>
<evidence type="ECO:0000313" key="9">
    <source>
        <dbReference type="Proteomes" id="UP000665025"/>
    </source>
</evidence>
<feature type="transmembrane region" description="Helical" evidence="6">
    <location>
        <begin position="270"/>
        <end position="290"/>
    </location>
</feature>
<keyword evidence="4 6" id="KW-1133">Transmembrane helix</keyword>
<name>A0ABX7V8W0_9GAMM</name>
<keyword evidence="2" id="KW-1003">Cell membrane</keyword>
<gene>
    <name evidence="8" type="ORF">J5X90_03370</name>
</gene>
<keyword evidence="5 6" id="KW-0472">Membrane</keyword>
<protein>
    <recommendedName>
        <fullName evidence="7">Polysaccharide chain length determinant N-terminal domain-containing protein</fullName>
    </recommendedName>
</protein>
<sequence>MIEQNDIDLRKLIDALLSNKLWVFSLLSIFLVIGFFFATSLPNKYTAETLLSSGTSDISGGGGLSQLSSLAGISLPESGKEKKVAAALKLLESNHFIGGFLSRYQYQADVFAVDSWDPDTNTLSYNPEIYVNGEWIRESGLLTTSEPNDRELAEVFLKDNLSIDYDKASGFLNLYMTHHSPYIAKEMLEKLVFYINLKASERAVSDSEEKIAYLNSAISNSESSELKSAFFSMIVFEEKEKMLASVKQDYLFKVLDPAMLPSAKSGPKRLLILILFAFMGLFFGCLVAFYRGFFMSKSNS</sequence>